<keyword evidence="1" id="KW-0472">Membrane</keyword>
<evidence type="ECO:0000313" key="3">
    <source>
        <dbReference type="Proteomes" id="UP001085076"/>
    </source>
</evidence>
<keyword evidence="3" id="KW-1185">Reference proteome</keyword>
<gene>
    <name evidence="2" type="ORF">J5N97_005741</name>
</gene>
<reference evidence="2" key="2">
    <citation type="journal article" date="2022" name="Hortic Res">
        <title>The genome of Dioscorea zingiberensis sheds light on the biosynthesis, origin and evolution of the medicinally important diosgenin saponins.</title>
        <authorList>
            <person name="Li Y."/>
            <person name="Tan C."/>
            <person name="Li Z."/>
            <person name="Guo J."/>
            <person name="Li S."/>
            <person name="Chen X."/>
            <person name="Wang C."/>
            <person name="Dai X."/>
            <person name="Yang H."/>
            <person name="Song W."/>
            <person name="Hou L."/>
            <person name="Xu J."/>
            <person name="Tong Z."/>
            <person name="Xu A."/>
            <person name="Yuan X."/>
            <person name="Wang W."/>
            <person name="Yang Q."/>
            <person name="Chen L."/>
            <person name="Sun Z."/>
            <person name="Wang K."/>
            <person name="Pan B."/>
            <person name="Chen J."/>
            <person name="Bao Y."/>
            <person name="Liu F."/>
            <person name="Qi X."/>
            <person name="Gang D.R."/>
            <person name="Wen J."/>
            <person name="Li J."/>
        </authorList>
    </citation>
    <scope>NUCLEOTIDE SEQUENCE</scope>
    <source>
        <strain evidence="2">Dzin_1.0</strain>
    </source>
</reference>
<accession>A0A9D5DAZ2</accession>
<sequence length="112" mass="12887">MLPSFPSCLLVSDVVVFPLISFLSSSLAFVMPYLAVRLCHDHASKESFYPRLPSTQQDIALQQLSLSDDNGEATYWVSLRCSTHSIYRCIERRYQQTHKYSMLILLKRIVTI</sequence>
<name>A0A9D5DAZ2_9LILI</name>
<feature type="transmembrane region" description="Helical" evidence="1">
    <location>
        <begin position="15"/>
        <end position="36"/>
    </location>
</feature>
<dbReference type="Proteomes" id="UP001085076">
    <property type="component" value="Miscellaneous, Linkage group lg01"/>
</dbReference>
<comment type="caution">
    <text evidence="2">The sequence shown here is derived from an EMBL/GenBank/DDBJ whole genome shotgun (WGS) entry which is preliminary data.</text>
</comment>
<evidence type="ECO:0000256" key="1">
    <source>
        <dbReference type="SAM" id="Phobius"/>
    </source>
</evidence>
<keyword evidence="1" id="KW-1133">Transmembrane helix</keyword>
<dbReference type="EMBL" id="JAGGNH010000001">
    <property type="protein sequence ID" value="KAJ0987385.1"/>
    <property type="molecule type" value="Genomic_DNA"/>
</dbReference>
<dbReference type="AlphaFoldDB" id="A0A9D5DAZ2"/>
<reference evidence="2" key="1">
    <citation type="submission" date="2021-03" db="EMBL/GenBank/DDBJ databases">
        <authorList>
            <person name="Li Z."/>
            <person name="Yang C."/>
        </authorList>
    </citation>
    <scope>NUCLEOTIDE SEQUENCE</scope>
    <source>
        <strain evidence="2">Dzin_1.0</strain>
        <tissue evidence="2">Leaf</tissue>
    </source>
</reference>
<keyword evidence="1" id="KW-0812">Transmembrane</keyword>
<evidence type="ECO:0000313" key="2">
    <source>
        <dbReference type="EMBL" id="KAJ0987385.1"/>
    </source>
</evidence>
<proteinExistence type="predicted"/>
<protein>
    <submittedName>
        <fullName evidence="2">Uncharacterized protein</fullName>
    </submittedName>
</protein>
<organism evidence="2 3">
    <name type="scientific">Dioscorea zingiberensis</name>
    <dbReference type="NCBI Taxonomy" id="325984"/>
    <lineage>
        <taxon>Eukaryota</taxon>
        <taxon>Viridiplantae</taxon>
        <taxon>Streptophyta</taxon>
        <taxon>Embryophyta</taxon>
        <taxon>Tracheophyta</taxon>
        <taxon>Spermatophyta</taxon>
        <taxon>Magnoliopsida</taxon>
        <taxon>Liliopsida</taxon>
        <taxon>Dioscoreales</taxon>
        <taxon>Dioscoreaceae</taxon>
        <taxon>Dioscorea</taxon>
    </lineage>
</organism>